<sequence>MPRKNLNVDGGGIGGGHCKVRKRGSSSSSSSSLVRNYRLKRAILVGKRGGSSTPVPTWKMSSKSPSLKNEMYVATKGFDKGKELSVSARKLAATLWEINGVPTPKLKDDLEDKKSEIERFKKERLSKSSKLEALALCWSDPSSSSPVFEEMDRPDNAGTHRRRASISSQKILPSECNLGGFNSFKNTSLMEVDPNQIRTHGRTPRGSRSKNRLKDLLCALTTSKELLKVLNHIWRLEEQQPTSLSLLSALKAELDRACIQVNKVIHEQKLNQREVDLLLHQFEEEKASWKIKEKERIRNAILSVAGELEIEKKLKRQTERLNKKLGIELADTKETLLRTIKELESEKRAREILEQVCDELATGIGEDRAKVEELKRESAKVREEVEKEREMLQLADVLREERVQMKLSEARYQFEEKNAVVEKLRNELESYLRTKAGEEQVDGSPNYARIKELEQYLRETLPLPPQYEDQEKVRGEVEYEEDQGEAEDSADSDLHSIELNMDEKSKSYKWSDVQDDSKKTSITNKTKGRKSTADKRQRRSISIERQTSDGIEWEFYQKLNGNSDVLDGKKLVEFSSQAWNKECEDEIERYNMIKDLRDHIVSGSRMASSQEVNRSPNENRNQQNLASQNPIRVLQEAV</sequence>
<keyword evidence="2" id="KW-1185">Reference proteome</keyword>
<reference evidence="2" key="1">
    <citation type="journal article" date="2023" name="Nat. Plants">
        <title>Single-cell RNA sequencing provides a high-resolution roadmap for understanding the multicellular compartmentation of specialized metabolism.</title>
        <authorList>
            <person name="Sun S."/>
            <person name="Shen X."/>
            <person name="Li Y."/>
            <person name="Li Y."/>
            <person name="Wang S."/>
            <person name="Li R."/>
            <person name="Zhang H."/>
            <person name="Shen G."/>
            <person name="Guo B."/>
            <person name="Wei J."/>
            <person name="Xu J."/>
            <person name="St-Pierre B."/>
            <person name="Chen S."/>
            <person name="Sun C."/>
        </authorList>
    </citation>
    <scope>NUCLEOTIDE SEQUENCE [LARGE SCALE GENOMIC DNA]</scope>
</reference>
<name>A0ACC0B2H9_CATRO</name>
<dbReference type="Proteomes" id="UP001060085">
    <property type="component" value="Linkage Group LG04"/>
</dbReference>
<evidence type="ECO:0000313" key="2">
    <source>
        <dbReference type="Proteomes" id="UP001060085"/>
    </source>
</evidence>
<evidence type="ECO:0000313" key="1">
    <source>
        <dbReference type="EMBL" id="KAI5666831.1"/>
    </source>
</evidence>
<accession>A0ACC0B2H9</accession>
<proteinExistence type="predicted"/>
<organism evidence="1 2">
    <name type="scientific">Catharanthus roseus</name>
    <name type="common">Madagascar periwinkle</name>
    <name type="synonym">Vinca rosea</name>
    <dbReference type="NCBI Taxonomy" id="4058"/>
    <lineage>
        <taxon>Eukaryota</taxon>
        <taxon>Viridiplantae</taxon>
        <taxon>Streptophyta</taxon>
        <taxon>Embryophyta</taxon>
        <taxon>Tracheophyta</taxon>
        <taxon>Spermatophyta</taxon>
        <taxon>Magnoliopsida</taxon>
        <taxon>eudicotyledons</taxon>
        <taxon>Gunneridae</taxon>
        <taxon>Pentapetalae</taxon>
        <taxon>asterids</taxon>
        <taxon>lamiids</taxon>
        <taxon>Gentianales</taxon>
        <taxon>Apocynaceae</taxon>
        <taxon>Rauvolfioideae</taxon>
        <taxon>Vinceae</taxon>
        <taxon>Catharanthinae</taxon>
        <taxon>Catharanthus</taxon>
    </lineage>
</organism>
<comment type="caution">
    <text evidence="1">The sequence shown here is derived from an EMBL/GenBank/DDBJ whole genome shotgun (WGS) entry which is preliminary data.</text>
</comment>
<dbReference type="EMBL" id="CM044704">
    <property type="protein sequence ID" value="KAI5666831.1"/>
    <property type="molecule type" value="Genomic_DNA"/>
</dbReference>
<gene>
    <name evidence="1" type="ORF">M9H77_16684</name>
</gene>
<protein>
    <submittedName>
        <fullName evidence="1">Uncharacterized protein</fullName>
    </submittedName>
</protein>